<keyword evidence="2" id="KW-1185">Reference proteome</keyword>
<proteinExistence type="predicted"/>
<gene>
    <name evidence="1" type="ORF">C2G38_2157741</name>
</gene>
<evidence type="ECO:0000313" key="1">
    <source>
        <dbReference type="EMBL" id="RIB28518.1"/>
    </source>
</evidence>
<name>A0A397W2T4_9GLOM</name>
<evidence type="ECO:0000313" key="2">
    <source>
        <dbReference type="Proteomes" id="UP000266673"/>
    </source>
</evidence>
<comment type="caution">
    <text evidence="1">The sequence shown here is derived from an EMBL/GenBank/DDBJ whole genome shotgun (WGS) entry which is preliminary data.</text>
</comment>
<accession>A0A397W2T4</accession>
<dbReference type="EMBL" id="QKWP01000063">
    <property type="protein sequence ID" value="RIB28518.1"/>
    <property type="molecule type" value="Genomic_DNA"/>
</dbReference>
<reference evidence="1 2" key="1">
    <citation type="submission" date="2018-06" db="EMBL/GenBank/DDBJ databases">
        <title>Comparative genomics reveals the genomic features of Rhizophagus irregularis, R. cerebriforme, R. diaphanum and Gigaspora rosea, and their symbiotic lifestyle signature.</title>
        <authorList>
            <person name="Morin E."/>
            <person name="San Clemente H."/>
            <person name="Chen E.C.H."/>
            <person name="De La Providencia I."/>
            <person name="Hainaut M."/>
            <person name="Kuo A."/>
            <person name="Kohler A."/>
            <person name="Murat C."/>
            <person name="Tang N."/>
            <person name="Roy S."/>
            <person name="Loubradou J."/>
            <person name="Henrissat B."/>
            <person name="Grigoriev I.V."/>
            <person name="Corradi N."/>
            <person name="Roux C."/>
            <person name="Martin F.M."/>
        </authorList>
    </citation>
    <scope>NUCLEOTIDE SEQUENCE [LARGE SCALE GENOMIC DNA]</scope>
    <source>
        <strain evidence="1 2">DAOM 194757</strain>
    </source>
</reference>
<organism evidence="1 2">
    <name type="scientific">Gigaspora rosea</name>
    <dbReference type="NCBI Taxonomy" id="44941"/>
    <lineage>
        <taxon>Eukaryota</taxon>
        <taxon>Fungi</taxon>
        <taxon>Fungi incertae sedis</taxon>
        <taxon>Mucoromycota</taxon>
        <taxon>Glomeromycotina</taxon>
        <taxon>Glomeromycetes</taxon>
        <taxon>Diversisporales</taxon>
        <taxon>Gigasporaceae</taxon>
        <taxon>Gigaspora</taxon>
    </lineage>
</organism>
<sequence>MADTLNKLISNIINNEKKEVIKQYEYNLFSVLKFDSGIIAEITNAINTNSMSIYYESNVRRIIANGTSARAFIN</sequence>
<dbReference type="Proteomes" id="UP000266673">
    <property type="component" value="Unassembled WGS sequence"/>
</dbReference>
<dbReference type="AlphaFoldDB" id="A0A397W2T4"/>
<protein>
    <submittedName>
        <fullName evidence="1">Uncharacterized protein</fullName>
    </submittedName>
</protein>